<dbReference type="EMBL" id="BPLQ01015650">
    <property type="protein sequence ID" value="GIY89540.1"/>
    <property type="molecule type" value="Genomic_DNA"/>
</dbReference>
<dbReference type="AlphaFoldDB" id="A0AAV4X5U2"/>
<proteinExistence type="predicted"/>
<keyword evidence="2" id="KW-1185">Reference proteome</keyword>
<dbReference type="Proteomes" id="UP001054837">
    <property type="component" value="Unassembled WGS sequence"/>
</dbReference>
<comment type="caution">
    <text evidence="1">The sequence shown here is derived from an EMBL/GenBank/DDBJ whole genome shotgun (WGS) entry which is preliminary data.</text>
</comment>
<accession>A0AAV4X5U2</accession>
<organism evidence="1 2">
    <name type="scientific">Caerostris darwini</name>
    <dbReference type="NCBI Taxonomy" id="1538125"/>
    <lineage>
        <taxon>Eukaryota</taxon>
        <taxon>Metazoa</taxon>
        <taxon>Ecdysozoa</taxon>
        <taxon>Arthropoda</taxon>
        <taxon>Chelicerata</taxon>
        <taxon>Arachnida</taxon>
        <taxon>Araneae</taxon>
        <taxon>Araneomorphae</taxon>
        <taxon>Entelegynae</taxon>
        <taxon>Araneoidea</taxon>
        <taxon>Araneidae</taxon>
        <taxon>Caerostris</taxon>
    </lineage>
</organism>
<evidence type="ECO:0000313" key="2">
    <source>
        <dbReference type="Proteomes" id="UP001054837"/>
    </source>
</evidence>
<gene>
    <name evidence="1" type="ORF">CDAR_503741</name>
</gene>
<protein>
    <submittedName>
        <fullName evidence="1">Uncharacterized protein</fullName>
    </submittedName>
</protein>
<reference evidence="1 2" key="1">
    <citation type="submission" date="2021-06" db="EMBL/GenBank/DDBJ databases">
        <title>Caerostris darwini draft genome.</title>
        <authorList>
            <person name="Kono N."/>
            <person name="Arakawa K."/>
        </authorList>
    </citation>
    <scope>NUCLEOTIDE SEQUENCE [LARGE SCALE GENOMIC DNA]</scope>
</reference>
<name>A0AAV4X5U2_9ARAC</name>
<evidence type="ECO:0000313" key="1">
    <source>
        <dbReference type="EMBL" id="GIY89540.1"/>
    </source>
</evidence>
<sequence>MNVMLTAEYYSEPHTQISLQMFQRIMLAAHQLSDLCHCALCLSNRELVAGRAKDTISKDVALSALTRDSGAGFESSCMSTMVKCSGL</sequence>